<evidence type="ECO:0000313" key="2">
    <source>
        <dbReference type="EMBL" id="BAG83451.1"/>
    </source>
</evidence>
<sequence>MSLKIKKVLVSQPKPATGKSPYYEIAKKYDLQIDFKPFIKIEPISLREFRRQKINIQDYTAIVFTAKIAIDHYFRLCRELRFQIPESLKYFCLSETIAVYLQKYIVYRKRKIFFSELATLEDLIIAICKYDKENFLIPVSNVHGNGLSSLLNKKNIKCSTAVMYRTVSNDFNQDEKFDYDLLLFFAPAGINSLLKNFPDFKRNDVAIGAFGSATAQAVEQAGLRLAIEAPTPEAPSMVTALENYIKKLRKIL</sequence>
<gene>
    <name evidence="2" type="ordered locus">CFPG_188</name>
</gene>
<dbReference type="KEGG" id="aps:CFPG_188"/>
<dbReference type="GO" id="GO:0006780">
    <property type="term" value="P:uroporphyrinogen III biosynthetic process"/>
    <property type="evidence" value="ECO:0007669"/>
    <property type="project" value="InterPro"/>
</dbReference>
<dbReference type="CDD" id="cd06578">
    <property type="entry name" value="HemD"/>
    <property type="match status" value="1"/>
</dbReference>
<dbReference type="STRING" id="511995.CFPG_188"/>
<dbReference type="EMBL" id="AP010656">
    <property type="protein sequence ID" value="BAG83451.1"/>
    <property type="molecule type" value="Genomic_DNA"/>
</dbReference>
<organism evidence="2 3">
    <name type="scientific">Azobacteroides pseudotrichonymphae genomovar. CFP2</name>
    <dbReference type="NCBI Taxonomy" id="511995"/>
    <lineage>
        <taxon>Bacteria</taxon>
        <taxon>Pseudomonadati</taxon>
        <taxon>Bacteroidota</taxon>
        <taxon>Bacteroidia</taxon>
        <taxon>Bacteroidales</taxon>
        <taxon>Candidatus Azobacteroides</taxon>
    </lineage>
</organism>
<dbReference type="PANTHER" id="PTHR12390">
    <property type="entry name" value="UROPORPHYRINOGEN III SYNTHASE"/>
    <property type="match status" value="1"/>
</dbReference>
<dbReference type="OrthoDB" id="1149788at2"/>
<feature type="domain" description="Tetrapyrrole biosynthesis uroporphyrinogen III synthase" evidence="1">
    <location>
        <begin position="26"/>
        <end position="238"/>
    </location>
</feature>
<dbReference type="GO" id="GO:0004852">
    <property type="term" value="F:uroporphyrinogen-III synthase activity"/>
    <property type="evidence" value="ECO:0007669"/>
    <property type="project" value="InterPro"/>
</dbReference>
<evidence type="ECO:0000313" key="3">
    <source>
        <dbReference type="Proteomes" id="UP000000723"/>
    </source>
</evidence>
<protein>
    <submittedName>
        <fullName evidence="2">Uroporphyrinogen-III synthase</fullName>
    </submittedName>
</protein>
<dbReference type="HOGENOM" id="CLU_076006_0_0_10"/>
<dbReference type="Gene3D" id="3.40.50.10090">
    <property type="match status" value="2"/>
</dbReference>
<dbReference type="GO" id="GO:0005829">
    <property type="term" value="C:cytosol"/>
    <property type="evidence" value="ECO:0007669"/>
    <property type="project" value="TreeGrafter"/>
</dbReference>
<dbReference type="SUPFAM" id="SSF69618">
    <property type="entry name" value="HemD-like"/>
    <property type="match status" value="1"/>
</dbReference>
<evidence type="ECO:0000259" key="1">
    <source>
        <dbReference type="Pfam" id="PF02602"/>
    </source>
</evidence>
<keyword evidence="3" id="KW-1185">Reference proteome</keyword>
<reference evidence="3" key="1">
    <citation type="journal article" date="2008" name="Science">
        <title>Genome of an endosymbiont coupling N2 fixation to cellulolysis within RT protist cells in termite gut.</title>
        <authorList>
            <person name="Hongoh Y."/>
            <person name="Sharma V.K."/>
            <person name="Prakash T."/>
            <person name="Noda S."/>
            <person name="Toh H."/>
            <person name="Taylor T.D."/>
            <person name="Kudo T."/>
            <person name="Sakaki Y."/>
            <person name="Toyoda A."/>
            <person name="Hattori M."/>
            <person name="Ohkuma M."/>
        </authorList>
    </citation>
    <scope>NUCLEOTIDE SEQUENCE [LARGE SCALE GENOMIC DNA]</scope>
</reference>
<accession>B6YQH9</accession>
<dbReference type="InterPro" id="IPR036108">
    <property type="entry name" value="4pyrrol_syn_uPrphyn_synt_sf"/>
</dbReference>
<dbReference type="InterPro" id="IPR003754">
    <property type="entry name" value="4pyrrol_synth_uPrphyn_synth"/>
</dbReference>
<dbReference type="InterPro" id="IPR039793">
    <property type="entry name" value="UROS/Hem4"/>
</dbReference>
<dbReference type="RefSeq" id="WP_012573212.1">
    <property type="nucleotide sequence ID" value="NC_011565.1"/>
</dbReference>
<proteinExistence type="predicted"/>
<dbReference type="PANTHER" id="PTHR12390:SF0">
    <property type="entry name" value="UROPORPHYRINOGEN-III SYNTHASE"/>
    <property type="match status" value="1"/>
</dbReference>
<dbReference type="eggNOG" id="COG1587">
    <property type="taxonomic scope" value="Bacteria"/>
</dbReference>
<dbReference type="Proteomes" id="UP000000723">
    <property type="component" value="Chromosome"/>
</dbReference>
<dbReference type="AlphaFoldDB" id="B6YQH9"/>
<name>B6YQH9_AZOPC</name>
<dbReference type="Pfam" id="PF02602">
    <property type="entry name" value="HEM4"/>
    <property type="match status" value="1"/>
</dbReference>